<dbReference type="InterPro" id="IPR018247">
    <property type="entry name" value="EF_Hand_1_Ca_BS"/>
</dbReference>
<evidence type="ECO:0000313" key="2">
    <source>
        <dbReference type="EMBL" id="GJD95742.1"/>
    </source>
</evidence>
<evidence type="ECO:0000256" key="1">
    <source>
        <dbReference type="SAM" id="SignalP"/>
    </source>
</evidence>
<feature type="chain" id="PRO_5047128580" description="ABC transporter substrate-binding protein" evidence="1">
    <location>
        <begin position="26"/>
        <end position="221"/>
    </location>
</feature>
<reference evidence="2" key="2">
    <citation type="submission" date="2021-08" db="EMBL/GenBank/DDBJ databases">
        <authorList>
            <person name="Tani A."/>
            <person name="Ola A."/>
            <person name="Ogura Y."/>
            <person name="Katsura K."/>
            <person name="Hayashi T."/>
        </authorList>
    </citation>
    <scope>NUCLEOTIDE SEQUENCE</scope>
    <source>
        <strain evidence="2">DSM 19015</strain>
    </source>
</reference>
<comment type="caution">
    <text evidence="2">The sequence shown here is derived from an EMBL/GenBank/DDBJ whole genome shotgun (WGS) entry which is preliminary data.</text>
</comment>
<evidence type="ECO:0008006" key="4">
    <source>
        <dbReference type="Google" id="ProtNLM"/>
    </source>
</evidence>
<accession>A0ABQ4S1T6</accession>
<keyword evidence="1" id="KW-0732">Signal</keyword>
<dbReference type="PROSITE" id="PS00018">
    <property type="entry name" value="EF_HAND_1"/>
    <property type="match status" value="1"/>
</dbReference>
<sequence>MGNAPLLQGLAALIAGAFLAGPALAHPHVWITSKAEIAYGEGGRVTGIRHAWTFDASYSAFLTQGLDKNGDGRLTPDELAGSAAENTANLAEFAYFTKLKVAGKEQAFADPTEPRMAMEGDKLTLSFLLPLKVPALQGRGVAALEIYDPTYLISFSLSEAADAARLTGAPAGCAATVTRPKTPEPAAAAAKPGMSEAFFEALTTASTYGIQFANRILVACP</sequence>
<dbReference type="EMBL" id="BPQP01000045">
    <property type="protein sequence ID" value="GJD95742.1"/>
    <property type="molecule type" value="Genomic_DNA"/>
</dbReference>
<gene>
    <name evidence="2" type="ORF">OCOJLMKI_2956</name>
</gene>
<proteinExistence type="predicted"/>
<dbReference type="RefSeq" id="WP_238244878.1">
    <property type="nucleotide sequence ID" value="NZ_BPQP01000045.1"/>
</dbReference>
<protein>
    <recommendedName>
        <fullName evidence="4">ABC transporter substrate-binding protein</fullName>
    </recommendedName>
</protein>
<dbReference type="Pfam" id="PF06226">
    <property type="entry name" value="DUF1007"/>
    <property type="match status" value="1"/>
</dbReference>
<keyword evidence="3" id="KW-1185">Reference proteome</keyword>
<dbReference type="Proteomes" id="UP001055125">
    <property type="component" value="Unassembled WGS sequence"/>
</dbReference>
<feature type="signal peptide" evidence="1">
    <location>
        <begin position="1"/>
        <end position="25"/>
    </location>
</feature>
<dbReference type="InterPro" id="IPR010412">
    <property type="entry name" value="DUF1007"/>
</dbReference>
<evidence type="ECO:0000313" key="3">
    <source>
        <dbReference type="Proteomes" id="UP001055125"/>
    </source>
</evidence>
<name>A0ABQ4S1T6_9HYPH</name>
<organism evidence="2 3">
    <name type="scientific">Methylobacterium iners</name>
    <dbReference type="NCBI Taxonomy" id="418707"/>
    <lineage>
        <taxon>Bacteria</taxon>
        <taxon>Pseudomonadati</taxon>
        <taxon>Pseudomonadota</taxon>
        <taxon>Alphaproteobacteria</taxon>
        <taxon>Hyphomicrobiales</taxon>
        <taxon>Methylobacteriaceae</taxon>
        <taxon>Methylobacterium</taxon>
    </lineage>
</organism>
<reference evidence="2" key="1">
    <citation type="journal article" date="2021" name="Front. Microbiol.">
        <title>Comprehensive Comparative Genomics and Phenotyping of Methylobacterium Species.</title>
        <authorList>
            <person name="Alessa O."/>
            <person name="Ogura Y."/>
            <person name="Fujitani Y."/>
            <person name="Takami H."/>
            <person name="Hayashi T."/>
            <person name="Sahin N."/>
            <person name="Tani A."/>
        </authorList>
    </citation>
    <scope>NUCLEOTIDE SEQUENCE</scope>
    <source>
        <strain evidence="2">DSM 19015</strain>
    </source>
</reference>